<protein>
    <submittedName>
        <fullName evidence="1">DUF1830 domain-containing protein</fullName>
    </submittedName>
</protein>
<gene>
    <name evidence="1" type="ORF">VB738_05170</name>
</gene>
<keyword evidence="2" id="KW-1185">Reference proteome</keyword>
<dbReference type="RefSeq" id="WP_323243059.1">
    <property type="nucleotide sequence ID" value="NZ_JAYGHX010000002.1"/>
</dbReference>
<organism evidence="1 2">
    <name type="scientific">Cyanobium gracile UHCC 0139</name>
    <dbReference type="NCBI Taxonomy" id="3110308"/>
    <lineage>
        <taxon>Bacteria</taxon>
        <taxon>Bacillati</taxon>
        <taxon>Cyanobacteriota</taxon>
        <taxon>Cyanophyceae</taxon>
        <taxon>Synechococcales</taxon>
        <taxon>Prochlorococcaceae</taxon>
        <taxon>Cyanobium</taxon>
    </lineage>
</organism>
<comment type="caution">
    <text evidence="1">The sequence shown here is derived from an EMBL/GenBank/DDBJ whole genome shotgun (WGS) entry which is preliminary data.</text>
</comment>
<proteinExistence type="predicted"/>
<dbReference type="Pfam" id="PF08865">
    <property type="entry name" value="DUF1830"/>
    <property type="match status" value="1"/>
</dbReference>
<reference evidence="1 2" key="1">
    <citation type="submission" date="2023-12" db="EMBL/GenBank/DDBJ databases">
        <title>Baltic Sea Cyanobacteria.</title>
        <authorList>
            <person name="Delbaje E."/>
            <person name="Fewer D.P."/>
            <person name="Shishido T.K."/>
        </authorList>
    </citation>
    <scope>NUCLEOTIDE SEQUENCE [LARGE SCALE GENOMIC DNA]</scope>
    <source>
        <strain evidence="1 2">UHCC 0139</strain>
    </source>
</reference>
<dbReference type="EMBL" id="JAYGHX010000002">
    <property type="protein sequence ID" value="MEA5390651.1"/>
    <property type="molecule type" value="Genomic_DNA"/>
</dbReference>
<dbReference type="Proteomes" id="UP001304461">
    <property type="component" value="Unassembled WGS sequence"/>
</dbReference>
<dbReference type="InterPro" id="IPR014964">
    <property type="entry name" value="DUF1830"/>
</dbReference>
<accession>A0ABU5RSD3</accession>
<evidence type="ECO:0000313" key="1">
    <source>
        <dbReference type="EMBL" id="MEA5390651.1"/>
    </source>
</evidence>
<sequence length="102" mass="11462">MKVLDQLARTEQVDCGYRNGSDRMVILRCIGPEQFFLERVVFPFELLTFQCPDRSEVEIWTHGLGGPELLESIEARELIMESAPVPEAAAGGIELNPWLQAS</sequence>
<evidence type="ECO:0000313" key="2">
    <source>
        <dbReference type="Proteomes" id="UP001304461"/>
    </source>
</evidence>
<name>A0ABU5RSD3_9CYAN</name>